<sequence>MELRQLRYFEVVAREGHLTRAAGLLGIRPTSLSQQIIALERELGAPLFHRTPGGMAPTDAGRALLPYARRSLAAAEAGARAVHRVADGDRAWRVGVTPGAPAGVVASLRTHAGDADLRDLPVSRQLARLRDGTLDMGLVVLPADTGDLEIRVVGDVPLGVLMASRHPLAARDELDWGDLRDQDLLWFDRDLAPGYHDAMLDAFHAAGWRPRRVRPGPPRRSLFAAELAHTPSLVAMRPHRDEAVGADLTWRPLPNAPRLRHALVWDPSHPSAARLRALAAELAAEAGPHADEGTPRGRAADHPG</sequence>
<dbReference type="SUPFAM" id="SSF53850">
    <property type="entry name" value="Periplasmic binding protein-like II"/>
    <property type="match status" value="1"/>
</dbReference>
<dbReference type="InterPro" id="IPR000847">
    <property type="entry name" value="LysR_HTH_N"/>
</dbReference>
<evidence type="ECO:0000256" key="5">
    <source>
        <dbReference type="SAM" id="MobiDB-lite"/>
    </source>
</evidence>
<dbReference type="GO" id="GO:0003700">
    <property type="term" value="F:DNA-binding transcription factor activity"/>
    <property type="evidence" value="ECO:0007669"/>
    <property type="project" value="InterPro"/>
</dbReference>
<evidence type="ECO:0000313" key="7">
    <source>
        <dbReference type="EMBL" id="MBA8954583.1"/>
    </source>
</evidence>
<dbReference type="RefSeq" id="WP_312898171.1">
    <property type="nucleotide sequence ID" value="NZ_BAAALP010000011.1"/>
</dbReference>
<keyword evidence="2" id="KW-0805">Transcription regulation</keyword>
<dbReference type="FunFam" id="1.10.10.10:FF:000001">
    <property type="entry name" value="LysR family transcriptional regulator"/>
    <property type="match status" value="1"/>
</dbReference>
<dbReference type="InterPro" id="IPR005119">
    <property type="entry name" value="LysR_subst-bd"/>
</dbReference>
<dbReference type="GO" id="GO:0032993">
    <property type="term" value="C:protein-DNA complex"/>
    <property type="evidence" value="ECO:0007669"/>
    <property type="project" value="TreeGrafter"/>
</dbReference>
<dbReference type="GO" id="GO:0003677">
    <property type="term" value="F:DNA binding"/>
    <property type="evidence" value="ECO:0007669"/>
    <property type="project" value="UniProtKB-KW"/>
</dbReference>
<comment type="similarity">
    <text evidence="1">Belongs to the LysR transcriptional regulatory family.</text>
</comment>
<gene>
    <name evidence="7" type="ORF">HNR61_006240</name>
</gene>
<keyword evidence="8" id="KW-1185">Reference proteome</keyword>
<feature type="compositionally biased region" description="Basic and acidic residues" evidence="5">
    <location>
        <begin position="288"/>
        <end position="304"/>
    </location>
</feature>
<dbReference type="PANTHER" id="PTHR30346:SF28">
    <property type="entry name" value="HTH-TYPE TRANSCRIPTIONAL REGULATOR CYNR"/>
    <property type="match status" value="1"/>
</dbReference>
<dbReference type="CDD" id="cd08414">
    <property type="entry name" value="PBP2_LTTR_aromatics_like"/>
    <property type="match status" value="1"/>
</dbReference>
<evidence type="ECO:0000313" key="8">
    <source>
        <dbReference type="Proteomes" id="UP000572680"/>
    </source>
</evidence>
<reference evidence="7 8" key="1">
    <citation type="submission" date="2020-08" db="EMBL/GenBank/DDBJ databases">
        <title>Genomic Encyclopedia of Type Strains, Phase IV (KMG-IV): sequencing the most valuable type-strain genomes for metagenomic binning, comparative biology and taxonomic classification.</title>
        <authorList>
            <person name="Goeker M."/>
        </authorList>
    </citation>
    <scope>NUCLEOTIDE SEQUENCE [LARGE SCALE GENOMIC DNA]</scope>
    <source>
        <strain evidence="7 8">DSM 44197</strain>
    </source>
</reference>
<feature type="region of interest" description="Disordered" evidence="5">
    <location>
        <begin position="284"/>
        <end position="304"/>
    </location>
</feature>
<dbReference type="AlphaFoldDB" id="A0A7W3QPW2"/>
<accession>A0A7W3QPW2</accession>
<dbReference type="Proteomes" id="UP000572680">
    <property type="component" value="Unassembled WGS sequence"/>
</dbReference>
<dbReference type="Gene3D" id="1.10.10.10">
    <property type="entry name" value="Winged helix-like DNA-binding domain superfamily/Winged helix DNA-binding domain"/>
    <property type="match status" value="1"/>
</dbReference>
<organism evidence="7 8">
    <name type="scientific">Actinomadura namibiensis</name>
    <dbReference type="NCBI Taxonomy" id="182080"/>
    <lineage>
        <taxon>Bacteria</taxon>
        <taxon>Bacillati</taxon>
        <taxon>Actinomycetota</taxon>
        <taxon>Actinomycetes</taxon>
        <taxon>Streptosporangiales</taxon>
        <taxon>Thermomonosporaceae</taxon>
        <taxon>Actinomadura</taxon>
    </lineage>
</organism>
<proteinExistence type="inferred from homology"/>
<name>A0A7W3QPW2_ACTNM</name>
<evidence type="ECO:0000256" key="1">
    <source>
        <dbReference type="ARBA" id="ARBA00009437"/>
    </source>
</evidence>
<keyword evidence="3 7" id="KW-0238">DNA-binding</keyword>
<keyword evidence="4" id="KW-0804">Transcription</keyword>
<dbReference type="SUPFAM" id="SSF46785">
    <property type="entry name" value="Winged helix' DNA-binding domain"/>
    <property type="match status" value="1"/>
</dbReference>
<dbReference type="EMBL" id="JACJIA010000009">
    <property type="protein sequence ID" value="MBA8954583.1"/>
    <property type="molecule type" value="Genomic_DNA"/>
</dbReference>
<dbReference type="PROSITE" id="PS50931">
    <property type="entry name" value="HTH_LYSR"/>
    <property type="match status" value="1"/>
</dbReference>
<evidence type="ECO:0000256" key="4">
    <source>
        <dbReference type="ARBA" id="ARBA00023163"/>
    </source>
</evidence>
<feature type="domain" description="HTH lysR-type" evidence="6">
    <location>
        <begin position="1"/>
        <end position="58"/>
    </location>
</feature>
<evidence type="ECO:0000256" key="3">
    <source>
        <dbReference type="ARBA" id="ARBA00023125"/>
    </source>
</evidence>
<evidence type="ECO:0000256" key="2">
    <source>
        <dbReference type="ARBA" id="ARBA00023015"/>
    </source>
</evidence>
<comment type="caution">
    <text evidence="7">The sequence shown here is derived from an EMBL/GenBank/DDBJ whole genome shotgun (WGS) entry which is preliminary data.</text>
</comment>
<dbReference type="PANTHER" id="PTHR30346">
    <property type="entry name" value="TRANSCRIPTIONAL DUAL REGULATOR HCAR-RELATED"/>
    <property type="match status" value="1"/>
</dbReference>
<dbReference type="Pfam" id="PF00126">
    <property type="entry name" value="HTH_1"/>
    <property type="match status" value="1"/>
</dbReference>
<protein>
    <submittedName>
        <fullName evidence="7">DNA-binding transcriptional LysR family regulator</fullName>
    </submittedName>
</protein>
<dbReference type="InterPro" id="IPR036388">
    <property type="entry name" value="WH-like_DNA-bd_sf"/>
</dbReference>
<evidence type="ECO:0000259" key="6">
    <source>
        <dbReference type="PROSITE" id="PS50931"/>
    </source>
</evidence>
<dbReference type="Pfam" id="PF03466">
    <property type="entry name" value="LysR_substrate"/>
    <property type="match status" value="1"/>
</dbReference>
<dbReference type="Gene3D" id="3.40.190.10">
    <property type="entry name" value="Periplasmic binding protein-like II"/>
    <property type="match status" value="2"/>
</dbReference>
<dbReference type="InterPro" id="IPR036390">
    <property type="entry name" value="WH_DNA-bd_sf"/>
</dbReference>